<dbReference type="GO" id="GO:0005524">
    <property type="term" value="F:ATP binding"/>
    <property type="evidence" value="ECO:0007669"/>
    <property type="project" value="UniProtKB-KW"/>
</dbReference>
<keyword evidence="5" id="KW-1185">Reference proteome</keyword>
<dbReference type="PROSITE" id="PS50893">
    <property type="entry name" value="ABC_TRANSPORTER_2"/>
    <property type="match status" value="1"/>
</dbReference>
<comment type="caution">
    <text evidence="4">The sequence shown here is derived from an EMBL/GenBank/DDBJ whole genome shotgun (WGS) entry which is preliminary data.</text>
</comment>
<accession>A0A1T1H929</accession>
<dbReference type="EMBL" id="MTSD02000007">
    <property type="protein sequence ID" value="OOV86374.1"/>
    <property type="molecule type" value="Genomic_DNA"/>
</dbReference>
<keyword evidence="2" id="KW-0067">ATP-binding</keyword>
<evidence type="ECO:0000313" key="4">
    <source>
        <dbReference type="EMBL" id="OOV86374.1"/>
    </source>
</evidence>
<feature type="domain" description="ABC transporter" evidence="3">
    <location>
        <begin position="4"/>
        <end position="194"/>
    </location>
</feature>
<dbReference type="InterPro" id="IPR003593">
    <property type="entry name" value="AAA+_ATPase"/>
</dbReference>
<sequence>MVSLHQACIGYPSAPDTHIGPLNLRVLPGDKIALTGGNGAGKSLLLKTLSGQVSLIRGSLDRGTSRYLFLAQEHPRPALWPLNGWDWMNIFVGAKASECRLSAGLLGKRLDTLSGGQWQRVRLAAALASEPDLLLLDEPTNHLDEAGKRDLVAELSQLPEACALLITTHDDELVEGLPLTACPMQRLMESINNVG</sequence>
<dbReference type="STRING" id="966.BTA35_0213900"/>
<evidence type="ECO:0000259" key="3">
    <source>
        <dbReference type="PROSITE" id="PS50893"/>
    </source>
</evidence>
<dbReference type="AlphaFoldDB" id="A0A1T1H929"/>
<evidence type="ECO:0000256" key="2">
    <source>
        <dbReference type="ARBA" id="ARBA00022840"/>
    </source>
</evidence>
<organism evidence="4 5">
    <name type="scientific">Oceanospirillum linum</name>
    <dbReference type="NCBI Taxonomy" id="966"/>
    <lineage>
        <taxon>Bacteria</taxon>
        <taxon>Pseudomonadati</taxon>
        <taxon>Pseudomonadota</taxon>
        <taxon>Gammaproteobacteria</taxon>
        <taxon>Oceanospirillales</taxon>
        <taxon>Oceanospirillaceae</taxon>
        <taxon>Oceanospirillum</taxon>
    </lineage>
</organism>
<dbReference type="PROSITE" id="PS00211">
    <property type="entry name" value="ABC_TRANSPORTER_1"/>
    <property type="match status" value="1"/>
</dbReference>
<dbReference type="PANTHER" id="PTHR42855:SF1">
    <property type="entry name" value="ABC TRANSPORTER DOMAIN-CONTAINING PROTEIN"/>
    <property type="match status" value="1"/>
</dbReference>
<dbReference type="Gene3D" id="3.40.50.300">
    <property type="entry name" value="P-loop containing nucleotide triphosphate hydrolases"/>
    <property type="match status" value="2"/>
</dbReference>
<protein>
    <recommendedName>
        <fullName evidence="3">ABC transporter domain-containing protein</fullName>
    </recommendedName>
</protein>
<dbReference type="InterPro" id="IPR027417">
    <property type="entry name" value="P-loop_NTPase"/>
</dbReference>
<dbReference type="InterPro" id="IPR051309">
    <property type="entry name" value="ABCF_ATPase"/>
</dbReference>
<name>A0A1T1H929_OCELI</name>
<dbReference type="Proteomes" id="UP000190064">
    <property type="component" value="Unassembled WGS sequence"/>
</dbReference>
<dbReference type="InterPro" id="IPR017871">
    <property type="entry name" value="ABC_transporter-like_CS"/>
</dbReference>
<dbReference type="SUPFAM" id="SSF52540">
    <property type="entry name" value="P-loop containing nucleoside triphosphate hydrolases"/>
    <property type="match status" value="1"/>
</dbReference>
<dbReference type="GO" id="GO:0016887">
    <property type="term" value="F:ATP hydrolysis activity"/>
    <property type="evidence" value="ECO:0007669"/>
    <property type="project" value="InterPro"/>
</dbReference>
<evidence type="ECO:0000313" key="5">
    <source>
        <dbReference type="Proteomes" id="UP000190064"/>
    </source>
</evidence>
<evidence type="ECO:0000256" key="1">
    <source>
        <dbReference type="ARBA" id="ARBA00022741"/>
    </source>
</evidence>
<gene>
    <name evidence="4" type="ORF">BTA35_0213900</name>
</gene>
<dbReference type="PANTHER" id="PTHR42855">
    <property type="entry name" value="ABC TRANSPORTER ATP-BINDING SUBUNIT"/>
    <property type="match status" value="1"/>
</dbReference>
<keyword evidence="1" id="KW-0547">Nucleotide-binding</keyword>
<dbReference type="InterPro" id="IPR003439">
    <property type="entry name" value="ABC_transporter-like_ATP-bd"/>
</dbReference>
<proteinExistence type="predicted"/>
<reference evidence="4" key="1">
    <citation type="submission" date="2017-02" db="EMBL/GenBank/DDBJ databases">
        <title>Draft Genome Sequence of the Salt Water Bacterium Oceanospirillum linum ATCC 11336.</title>
        <authorList>
            <person name="Trachtenberg A.M."/>
            <person name="Carney J.G."/>
            <person name="Linnane J.D."/>
            <person name="Rheaume B.A."/>
            <person name="Pitts N.L."/>
            <person name="Mykles D.L."/>
            <person name="Maclea K.S."/>
        </authorList>
    </citation>
    <scope>NUCLEOTIDE SEQUENCE [LARGE SCALE GENOMIC DNA]</scope>
    <source>
        <strain evidence="4">ATCC 11336</strain>
    </source>
</reference>
<dbReference type="SMART" id="SM00382">
    <property type="entry name" value="AAA"/>
    <property type="match status" value="1"/>
</dbReference>
<dbReference type="Pfam" id="PF00005">
    <property type="entry name" value="ABC_tran"/>
    <property type="match status" value="2"/>
</dbReference>